<dbReference type="AlphaFoldDB" id="A0A2R6NI58"/>
<accession>A0A2R6NI58</accession>
<organism evidence="1 2">
    <name type="scientific">Hermanssonia centrifuga</name>
    <dbReference type="NCBI Taxonomy" id="98765"/>
    <lineage>
        <taxon>Eukaryota</taxon>
        <taxon>Fungi</taxon>
        <taxon>Dikarya</taxon>
        <taxon>Basidiomycota</taxon>
        <taxon>Agaricomycotina</taxon>
        <taxon>Agaricomycetes</taxon>
        <taxon>Polyporales</taxon>
        <taxon>Meruliaceae</taxon>
        <taxon>Hermanssonia</taxon>
    </lineage>
</organism>
<proteinExistence type="predicted"/>
<evidence type="ECO:0000313" key="2">
    <source>
        <dbReference type="Proteomes" id="UP000186601"/>
    </source>
</evidence>
<dbReference type="EMBL" id="MLYV02001223">
    <property type="protein sequence ID" value="PSR72040.1"/>
    <property type="molecule type" value="Genomic_DNA"/>
</dbReference>
<gene>
    <name evidence="1" type="ORF">PHLCEN_2v12070</name>
</gene>
<reference evidence="1 2" key="1">
    <citation type="submission" date="2018-02" db="EMBL/GenBank/DDBJ databases">
        <title>Genome sequence of the basidiomycete white-rot fungus Phlebia centrifuga.</title>
        <authorList>
            <person name="Granchi Z."/>
            <person name="Peng M."/>
            <person name="de Vries R.P."/>
            <person name="Hilden K."/>
            <person name="Makela M.R."/>
            <person name="Grigoriev I."/>
            <person name="Riley R."/>
        </authorList>
    </citation>
    <scope>NUCLEOTIDE SEQUENCE [LARGE SCALE GENOMIC DNA]</scope>
    <source>
        <strain evidence="1 2">FBCC195</strain>
    </source>
</reference>
<protein>
    <submittedName>
        <fullName evidence="1">Uncharacterized protein</fullName>
    </submittedName>
</protein>
<keyword evidence="2" id="KW-1185">Reference proteome</keyword>
<dbReference type="Proteomes" id="UP000186601">
    <property type="component" value="Unassembled WGS sequence"/>
</dbReference>
<name>A0A2R6NI58_9APHY</name>
<evidence type="ECO:0000313" key="1">
    <source>
        <dbReference type="EMBL" id="PSR72040.1"/>
    </source>
</evidence>
<sequence>MATESRAETCGKNRAKSHLVGVVGHGEEKTYTGASVYPAIDSATNSSVYSGSQT</sequence>
<comment type="caution">
    <text evidence="1">The sequence shown here is derived from an EMBL/GenBank/DDBJ whole genome shotgun (WGS) entry which is preliminary data.</text>
</comment>